<dbReference type="InterPro" id="IPR010263">
    <property type="entry name" value="T6SS_TssK"/>
</dbReference>
<dbReference type="Proteomes" id="UP000293550">
    <property type="component" value="Unassembled WGS sequence"/>
</dbReference>
<dbReference type="AlphaFoldDB" id="A0A4Q7DM05"/>
<dbReference type="EMBL" id="SCFB01000006">
    <property type="protein sequence ID" value="RZI45806.1"/>
    <property type="molecule type" value="Genomic_DNA"/>
</dbReference>
<comment type="caution">
    <text evidence="1">The sequence shown here is derived from an EMBL/GenBank/DDBJ whole genome shotgun (WGS) entry which is preliminary data.</text>
</comment>
<dbReference type="NCBIfam" id="TIGR03353">
    <property type="entry name" value="VI_chp_4"/>
    <property type="match status" value="1"/>
</dbReference>
<sequence>MNKPLGVSLIPAIQWHEGMLLSPQHLQQNDLRFEQILHHHMKLVAPYHWGVSYLKLDPIVLPDGLVRILALQAVMPDGLVVDYQATIDEDAPLEIDLKPFKPSSVNEEIILNLAIAEYIPGISPVVGEKARYLSAEGMETKDINLDDNAIKIPCLVPKLSLHVGEKVPSRTVGFPVLKMAFRDEVFAQTPYMPPCFRVDPHTVLWQLCSEVCQKIREKAVYLCEKWQNQVGTPLLQETSNMLRPLVTILPSLEVLLNSPAIQPWTLFEKLCEVVGTLAPLRLSQIPPVLPAYNHNDLLKCFRPVLELIYQNLHSIEVAFAIFSFNQKDRLFYLTLNPAFLSEKLYIGVRAPKGMSEAEIEEWMNDSVITCDFAVESVRARRIRGAARRVLKNEDLFELMPSRGVVVFEVDNDPTYIKAEQNLNIFNPADTINWRPAEIVLYVRKNQKG</sequence>
<gene>
    <name evidence="1" type="ORF">EQU50_05060</name>
</gene>
<dbReference type="RefSeq" id="WP_130154060.1">
    <property type="nucleotide sequence ID" value="NZ_SCFB01000006.1"/>
</dbReference>
<evidence type="ECO:0000313" key="1">
    <source>
        <dbReference type="EMBL" id="RZI45806.1"/>
    </source>
</evidence>
<evidence type="ECO:0000313" key="2">
    <source>
        <dbReference type="Proteomes" id="UP000293550"/>
    </source>
</evidence>
<proteinExistence type="predicted"/>
<reference evidence="1 2" key="1">
    <citation type="submission" date="2018-10" db="EMBL/GenBank/DDBJ databases">
        <title>An updated phylogeny of the Alphaproteobacteria reveals that the parasitic Rickettsiales and Holosporales have independent origins.</title>
        <authorList>
            <person name="Munoz-Gomez S.A."/>
            <person name="Hess S."/>
            <person name="Burger G."/>
            <person name="Lang B.F."/>
            <person name="Susko E."/>
            <person name="Slamovits C.H."/>
            <person name="Roger A.J."/>
        </authorList>
    </citation>
    <scope>NUCLEOTIDE SEQUENCE [LARGE SCALE GENOMIC DNA]</scope>
    <source>
        <strain evidence="1">HOLO01</strain>
    </source>
</reference>
<dbReference type="Pfam" id="PF05936">
    <property type="entry name" value="T6SS_VasE"/>
    <property type="match status" value="1"/>
</dbReference>
<dbReference type="PANTHER" id="PTHR35566">
    <property type="entry name" value="BLR3599 PROTEIN"/>
    <property type="match status" value="1"/>
</dbReference>
<keyword evidence="2" id="KW-1185">Reference proteome</keyword>
<protein>
    <recommendedName>
        <fullName evidence="3">Type VI secretion system baseplate subunit TssK</fullName>
    </recommendedName>
</protein>
<accession>A0A4Q7DM05</accession>
<organism evidence="1 2">
    <name type="scientific">Candidatus Finniella inopinata</name>
    <dbReference type="NCBI Taxonomy" id="1696036"/>
    <lineage>
        <taxon>Bacteria</taxon>
        <taxon>Pseudomonadati</taxon>
        <taxon>Pseudomonadota</taxon>
        <taxon>Alphaproteobacteria</taxon>
        <taxon>Holosporales</taxon>
        <taxon>Candidatus Paracaedibacteraceae</taxon>
        <taxon>Candidatus Finniella</taxon>
    </lineage>
</organism>
<dbReference type="OrthoDB" id="9775333at2"/>
<dbReference type="PANTHER" id="PTHR35566:SF1">
    <property type="entry name" value="TYPE VI SECRETION SYSTEM BASEPLATE COMPONENT TSSK1"/>
    <property type="match status" value="1"/>
</dbReference>
<name>A0A4Q7DM05_9PROT</name>
<evidence type="ECO:0008006" key="3">
    <source>
        <dbReference type="Google" id="ProtNLM"/>
    </source>
</evidence>